<evidence type="ECO:0000256" key="1">
    <source>
        <dbReference type="ARBA" id="ARBA00006545"/>
    </source>
</evidence>
<feature type="compositionally biased region" description="Basic and acidic residues" evidence="4">
    <location>
        <begin position="1226"/>
        <end position="1236"/>
    </location>
</feature>
<evidence type="ECO:0000256" key="3">
    <source>
        <dbReference type="ARBA" id="ARBA00023055"/>
    </source>
</evidence>
<accession>A0A0G4EYV0</accession>
<comment type="similarity">
    <text evidence="1">Belongs to the VPS13 family.</text>
</comment>
<dbReference type="GO" id="GO:0006623">
    <property type="term" value="P:protein targeting to vacuole"/>
    <property type="evidence" value="ECO:0007669"/>
    <property type="project" value="TreeGrafter"/>
</dbReference>
<keyword evidence="2" id="KW-0813">Transport</keyword>
<dbReference type="VEuPathDB" id="CryptoDB:Vbra_8629"/>
<reference evidence="7 8" key="1">
    <citation type="submission" date="2014-11" db="EMBL/GenBank/DDBJ databases">
        <authorList>
            <person name="Zhu J."/>
            <person name="Qi W."/>
            <person name="Song R."/>
        </authorList>
    </citation>
    <scope>NUCLEOTIDE SEQUENCE [LARGE SCALE GENOMIC DNA]</scope>
</reference>
<feature type="compositionally biased region" description="Basic and acidic residues" evidence="4">
    <location>
        <begin position="5038"/>
        <end position="5063"/>
    </location>
</feature>
<feature type="compositionally biased region" description="Basic and acidic residues" evidence="4">
    <location>
        <begin position="2539"/>
        <end position="2555"/>
    </location>
</feature>
<dbReference type="GO" id="GO:0006869">
    <property type="term" value="P:lipid transport"/>
    <property type="evidence" value="ECO:0007669"/>
    <property type="project" value="UniProtKB-KW"/>
</dbReference>
<dbReference type="PANTHER" id="PTHR16166">
    <property type="entry name" value="VACUOLAR PROTEIN SORTING-ASSOCIATED PROTEIN VPS13"/>
    <property type="match status" value="1"/>
</dbReference>
<feature type="compositionally biased region" description="Polar residues" evidence="4">
    <location>
        <begin position="3932"/>
        <end position="3945"/>
    </location>
</feature>
<feature type="region of interest" description="Disordered" evidence="4">
    <location>
        <begin position="1211"/>
        <end position="1236"/>
    </location>
</feature>
<feature type="domain" description="Vacuolar protein sorting-associated protein 13 VPS13 adaptor binding" evidence="6">
    <location>
        <begin position="3313"/>
        <end position="3475"/>
    </location>
</feature>
<feature type="region of interest" description="Disordered" evidence="4">
    <location>
        <begin position="2865"/>
        <end position="2902"/>
    </location>
</feature>
<feature type="compositionally biased region" description="Basic residues" evidence="4">
    <location>
        <begin position="1355"/>
        <end position="1368"/>
    </location>
</feature>
<feature type="region of interest" description="Disordered" evidence="4">
    <location>
        <begin position="1342"/>
        <end position="1388"/>
    </location>
</feature>
<feature type="region of interest" description="Disordered" evidence="4">
    <location>
        <begin position="2418"/>
        <end position="2439"/>
    </location>
</feature>
<dbReference type="InParanoid" id="A0A0G4EYV0"/>
<feature type="region of interest" description="Disordered" evidence="4">
    <location>
        <begin position="2339"/>
        <end position="2405"/>
    </location>
</feature>
<dbReference type="InterPro" id="IPR009543">
    <property type="entry name" value="VPS13_VAB"/>
</dbReference>
<feature type="compositionally biased region" description="Polar residues" evidence="4">
    <location>
        <begin position="509"/>
        <end position="522"/>
    </location>
</feature>
<feature type="compositionally biased region" description="Polar residues" evidence="4">
    <location>
        <begin position="2395"/>
        <end position="2404"/>
    </location>
</feature>
<feature type="region of interest" description="Disordered" evidence="4">
    <location>
        <begin position="3229"/>
        <end position="3250"/>
    </location>
</feature>
<feature type="compositionally biased region" description="Basic residues" evidence="4">
    <location>
        <begin position="1780"/>
        <end position="1789"/>
    </location>
</feature>
<feature type="region of interest" description="Disordered" evidence="4">
    <location>
        <begin position="3850"/>
        <end position="3998"/>
    </location>
</feature>
<feature type="compositionally biased region" description="Polar residues" evidence="4">
    <location>
        <begin position="3761"/>
        <end position="3775"/>
    </location>
</feature>
<keyword evidence="8" id="KW-1185">Reference proteome</keyword>
<feature type="region of interest" description="Disordered" evidence="4">
    <location>
        <begin position="1756"/>
        <end position="1809"/>
    </location>
</feature>
<feature type="compositionally biased region" description="Polar residues" evidence="4">
    <location>
        <begin position="2867"/>
        <end position="2879"/>
    </location>
</feature>
<feature type="region of interest" description="Disordered" evidence="4">
    <location>
        <begin position="698"/>
        <end position="724"/>
    </location>
</feature>
<evidence type="ECO:0000313" key="7">
    <source>
        <dbReference type="EMBL" id="CEM04248.1"/>
    </source>
</evidence>
<dbReference type="Pfam" id="PF25036">
    <property type="entry name" value="VPS13_VAB"/>
    <property type="match status" value="1"/>
</dbReference>
<proteinExistence type="inferred from homology"/>
<feature type="compositionally biased region" description="Polar residues" evidence="4">
    <location>
        <begin position="5068"/>
        <end position="5088"/>
    </location>
</feature>
<feature type="region of interest" description="Disordered" evidence="4">
    <location>
        <begin position="1572"/>
        <end position="1591"/>
    </location>
</feature>
<feature type="region of interest" description="Disordered" evidence="4">
    <location>
        <begin position="2983"/>
        <end position="3008"/>
    </location>
</feature>
<dbReference type="InterPro" id="IPR026854">
    <property type="entry name" value="VPS13_N"/>
</dbReference>
<dbReference type="InterPro" id="IPR026847">
    <property type="entry name" value="VPS13"/>
</dbReference>
<dbReference type="GO" id="GO:0045053">
    <property type="term" value="P:protein retention in Golgi apparatus"/>
    <property type="evidence" value="ECO:0007669"/>
    <property type="project" value="TreeGrafter"/>
</dbReference>
<feature type="region of interest" description="Disordered" evidence="4">
    <location>
        <begin position="4931"/>
        <end position="4957"/>
    </location>
</feature>
<feature type="region of interest" description="Disordered" evidence="4">
    <location>
        <begin position="1973"/>
        <end position="2038"/>
    </location>
</feature>
<feature type="region of interest" description="Disordered" evidence="4">
    <location>
        <begin position="4788"/>
        <end position="4817"/>
    </location>
</feature>
<dbReference type="OMA" id="THERASY"/>
<feature type="region of interest" description="Disordered" evidence="4">
    <location>
        <begin position="4733"/>
        <end position="4757"/>
    </location>
</feature>
<evidence type="ECO:0000313" key="8">
    <source>
        <dbReference type="Proteomes" id="UP000041254"/>
    </source>
</evidence>
<gene>
    <name evidence="7" type="ORF">Vbra_8629</name>
</gene>
<evidence type="ECO:0000259" key="5">
    <source>
        <dbReference type="Pfam" id="PF12624"/>
    </source>
</evidence>
<feature type="region of interest" description="Disordered" evidence="4">
    <location>
        <begin position="495"/>
        <end position="522"/>
    </location>
</feature>
<dbReference type="PANTHER" id="PTHR16166:SF93">
    <property type="entry name" value="INTERMEMBRANE LIPID TRANSFER PROTEIN VPS13"/>
    <property type="match status" value="1"/>
</dbReference>
<feature type="region of interest" description="Disordered" evidence="4">
    <location>
        <begin position="2481"/>
        <end position="2516"/>
    </location>
</feature>
<protein>
    <submittedName>
        <fullName evidence="7">Uncharacterized protein</fullName>
    </submittedName>
</protein>
<feature type="region of interest" description="Disordered" evidence="4">
    <location>
        <begin position="3761"/>
        <end position="3783"/>
    </location>
</feature>
<dbReference type="OrthoDB" id="428159at2759"/>
<name>A0A0G4EYV0_VITBC</name>
<feature type="compositionally biased region" description="Polar residues" evidence="4">
    <location>
        <begin position="5019"/>
        <end position="5030"/>
    </location>
</feature>
<feature type="region of interest" description="Disordered" evidence="4">
    <location>
        <begin position="1494"/>
        <end position="1519"/>
    </location>
</feature>
<evidence type="ECO:0000256" key="2">
    <source>
        <dbReference type="ARBA" id="ARBA00022448"/>
    </source>
</evidence>
<keyword evidence="3" id="KW-0445">Lipid transport</keyword>
<sequence>MLKRLLVRLLNRAFGAVFENFQGDQFTLSLFRGHVTFKNLTFKQDLFRMMSLPVDVTYGKVGNLTIKIPWMALTTQPIIVEAENLILIATTKPSAAWDIEAEKQVWEDFKRLILDQDELFTFLTGRQKEETLFHQLGYLMLRNLRLTIHNFEMRLEDSEIRPDRPFAFGWAAKSISTVEADVAWRPLGRAKEAIYKTPWTAFTTERDDISKGRSKFTKAFFKRLVLEECSLYLDDLDSAVDEGGASDGKASRFWLPHPYEQRLKMGSDAMKAVPLETMCQRAADAHQAHTYLHPPRDLELRLRICLVPLFPSDFPPDAREAQDPSFPRPTLAPQQVSPTTDHDDASSDNDAGAQSDTKTDAISAKAEEEEGSSSGHGLRRVEEMALPMFSITVVGSDASIEMTQKQLTHSMKWLEYNVVLYRELVFGLLGDIVVRDTPQDEIDGYRAAWRRKLTGEATPGDFDTIEGFEQVGWVFEILRHRREVLMALKTKVKSTQQPTERTRLVPSSAVESTSKQQQQSPWSPFAAVTGLFGARKVVKDESKEEDERKTPKLTHRVRMQLQSSTSQLMLGEDEGERARGSETAQRVLAETAEEVEELLRKEGWTEQLSPSVIESLGEARIESDLQFAVHLTRWENRLVEKSASERNLSLYCEDFYFAFRHYQDMGGALMLSMKNFCLDDKLNEWLAIPRVLQGRPATPMRAVSEHPSSAPSEAVVSDNEAPSKDEMNEAGGFWMRFEVRLQRKLDQPDIVLYGATTGELSGAVSPVALFRTLRVFTRDLQPADKAYLMNKASDKVRELLERSEGFITKFLVGDFEHFSGDVCIDATSPLRILVPFDAADPLSRGLIFDAGRVQVDSIVRLPRQTVFDPATPLPMLYDRYLWSCRQLSLYRVPTVAHLVDSEKGQELQLSHFVRHVATQQHKTDGEENGRLGWLVIAPVSMRFCADVCHFVNHEKLPSLRLLAQDATPGGLEVNVSDCDLLGLLRLTHACMQEVEELARIIPSETSKETLPHLDVSQAIDRFLESRDLTRDTSAPLLAVHTERSAAIPATRPILARSSTAPDATALEGGASDKQRVSLPTSQPLVIENMRNRRSTMHVPDGPDLAQLLVHHNTQLPRRRLDRTVKESMQRTALTVRQRLVTALHDSEEVSPTVGSTNRPRFTRRGSTISDLTITSRISFRRGSTGVLTVSDVGGDLQPRLHSVREDHLGAKEAEGGELQQEVEPSPSERPKTAEKKEAGLLTVHVISELPKVRLKLWSARHQDDGLHEEAESKRRHSSPSCRPLLALGIDQHHAAVDSTRQGTLKVSVSLLAVRIWDPSGLPHGSPLDTLYVSSRTFQSKAVTTAASGSLPGTRRSPRRPGGKRRRRSQSPEPLQAETPPRPAVPKRDGRVQYIGMAGDTLTILPFPPALTWPSLTTPTVGFKDKKKADGATPHIRLMYEGRLLDLHNALTVTVEQPRMTANWDHLAKIIDWSSIFLARVPGPLVLMGHKAVTASPSQSPLPRHHPPPSPPPPRLLHHASLSSITSGSDVDSHGVSSTTVVCLRFIQAEMWAPCYQTVALAADASPSRMSATLLSSPVQSRDSDRSNKPGHLQLPHVLAFRADLHLTLRQEATCVVPAPPVLLADGMPCYSFDTSLALGTSHARSLSFSAETEQTMRPSLLAFGMTKEVESLYREALKGLHTPAAARWSMQGRQEAADVGKQSWEGFEAKPKTQSSGFHQVGPEVHHKTSLRFSVTALTAAFARPQLVPLRVALQGQATSSRRPPTPKPKPSPASDSSMKRQKKLRHNRLISPMSEISGPSTPSSADQEEEDLVWGTIDWWDVMQGTPLLSPCRVSGKATSVQREIADQKDMVPAGLTGEIAVEPIQLLVATDALAFSYPLLCLTEAFCAFTASRVSAILMTIDRAKRQPVNITPESISPTIAKHQSILSILSPKTGSDVSATSPAARSPSLCNQRRSSLLKNRASMESVTFLEPPAVQQEPARPAEVSPAESERTKSSVGTSVVLSPGPIDVDSRRESDALSRSNLTAGGDTAAWSSQTGRSWGMRLDLDEVKDVGGRLWKWLASPDYPITADVRIHSVSVQLVENVSARKLCLLAGHVEDIHFTLSRYLSFEAHAFLLQTVSCVRPPTATPPSPSPLSLATKPALSTYTDKTIPSATIGPKETSRATSPTSFFARAGLLFKTSAAAAVNDQEGMDARGLETGMTAEDEAAAEEPRNQTADFLETAPPFVSLAFGFLVSIDFFNRQLGECESLVEPWACTMRALQESCPPPPPASAADGPTAMPEVPVIPSLCADATWLNINFAPAVLDAGTHYLDATSEATLSFLCDLRKNLSSSVRAPEAVADRPPSDSPPSSPSAAVQPPARDKDADGVLLEPPTPVPTVSDRSAGAVQDSGVSAPTISRRQIGRALARGIQASRANVPPSPPAARAAADPPTKGHLKEGGLMVLKGAAAFAGAAGIAATGGLDALGGFKMLVEGRGRGDARDEGGSEESPPWALPQPSPLLNARNPHDDNREEGFSLERILMTSLDATLGGILGHRDDKQEGQDTVDRRSSVGQIAARGSVGSRPSTVAAHLPIAGLPFHKLLQPYGGGAERHSHIRPTIWNLTGQPIGVRITLKSAARSHPTRSVETGDTAAGASTASYLDRLDGFTVERKRSNVIVWNEWRKVEAGGRLVLPRDDDESLTLPIVVRVRLVDTLYELSNFTLNSAHLEVRPLPLAARRAKRSVTLTMKDGTKKSAASTRVNLLCRTTLAGSNAFHLHLSSLVVLRNSSSRHLKVLPHPDVASYSPVAPPMPAAGRPSVPPSPAHSTSILISHFQGSTVLSDRRPHHGASQIDADQEEDNIMWQPITRTNVRLGTVLPPINPQQTAQPSVTTPKTEAPAKAKGKGRGLTLDVSSPSASVDDGIPAFEADRAISIERVTSAGTADIMSPGRTFIPSSRRSSLVLDLPGDEELVWLPLHWLVPIPILNKQRVTRDGVLGARRSLGSPKGDGDLKESETEGKRERKAHDIESVWAIAAAADQDTKHFHEVESFRQFFAFAMVQGKEVLPREVLRKMADYKGPSPRDFGFKARLLDLPFVDISLLDQDITRGRRRQTHTSARLKGRVQFRHRASLIEPQASVDDDAAPAFIQPPSRRSKAGLMQLACSVSARSPSFGQVPLFFEIHIAPALKLCNRLPQSLEVCLPSGEQHAIDAGDDFYVEAAPPLISFITGKYRSSNVQLEYKSSHAAGPSISKRRPRDIADAERSRTEPLVFRHAKDDGDTVEMACEIAPAIAESKFDGKDGKGGKGGGVEYGAHSGDLSAYSVFHWDTCQRSIKVFSPHWIVNRQSVDVRVGTKKKSQRIPSKTRRILCATIGPKVRVGLTIEADMSQGFSIDAVGASGQLVIPRTKDQIAIWLGMRVKLAPPPFFRTKVVDLFARFTLVNEMSESLWFKEAGSGKPVRLTAHQMMVLHPQQPISRAGPQLLISLVDPENPIASPWTPRGMNLRKGSTHRMRSPSLIMLMMAEKGQKGLKEETFYSSEFPISERASFQVRHMMKANQPAGRKKKGSVLVRLPEGEVMTQLYTITQVEVQVLESAAIFVRFSKPRIPEFKLFNNSPYKIQFAHMGARVADAIELLLPDSRVDYAWHDPQSLRKLLKITVEVPTHHVGDRSFALVREMTRSRRGLAALMGDAVAQAGERRRASAEVRPETYPTTLAISKINTITKLAIGQDKLYIMTYVREGTRIVEFTDSSRYHQRSHLVRQSATTRSLGNSRAITSINDAVGDSPSQKTATPGGRSLATGGVDLPPLLSARQVEPNPAFAFVARYWYGHLHTLEGDEDDENDEEEYFSDAWDDLEEDQSLVDLEKGAEDASTQWGETAIVSPRSGEVASRSSSRSQAPLPPAPSQKKMSSESRRPSRRGLSGNLSDTSRGPSHRRDTARARKRSIKRSYTTRDGSKSPSRLSRLMAGRLRSPSRRDDTRETEADLLSRGSRNLLARPSTEGETDMETEQSQRPTVWDSFEIECRLRGIGISLNEESPRELAYAAATGVELYVVRKGKRDGTAWRASVDSIQIDNRVRNAYFPSFLRPYMEQTVSSSLFWGGQAPTAPLRQTSMGSNREGSFLAKREAEDGADGGPLLSMEWGVSAESRSMFLSKGKDHNSALILRYANCSLKPLAINVEQDAVLGLLSFFLGLTKKFNIPYVRTQTILRVRQSQIDGDSSKGPPRSEAFRQLIEAPSPPTSSPLSRYLYIQTLFIDPILVVLSIRNSRVSTVDSGRDWQFIRYFELMSGRLTDLSQSPLYFREVQKEQVYVTTSDLIQDLSSTYGTQGWRQFTRVLGSIDLIGNPLGLMIRILQGLFDLVKEPYEGILKGPEQFIGGLGRGLKALIVAIIAGLFDSFSRITRSLYKVLDRAVNMDKTLSVVPRRFRISQVAIEQPENVADGVLRAVQGLLQCLVAAFLSLVVIPYKRVVRPQGGSVVHLPMGVVKGFGRFCVAILGGILLFLQGVSAGVRNSLSNTKDASGYSRPVRTYGTGRRLGQYGLYEGQAVDSLASALQGHITVSILYALPLPLLPQPPVASTLPLPSAALPWYSPDQNLKGTTKGLLVITSRHFFAFQNDRFAWVCPRGDVVRIEMLAHRPRDASWRIGKRRGLSLLRDDDDSFSEGSVRGQEAPVTLRLVVHNSQEMPARLFKNIKRFFASQVEQTEIAVHKLHSRRASFFRTMTTAIKPRRRRHRSATFTNSYDDYVSFGHTDPRRSAGSSDAQQPMPQHPFFAGGRASAWTRGWSGTDIDTIGAPSPGRNFLNNYGFPAHLSDGDQSSGSDHRSESGSPTESSLVSGVAIDILPRKSKSFGGEGLLDRRGQGLLSALTKSFRTMTRVASAGTAGRDIGEVKVPSRAVIIPPKRRTKWQRSFATCIWSLNRLCRSLIRHCRNYLCCARRRRLRGRPALDTGHIDMAPQSAHTRHGRRTSRLPGGPQHPLYIDLRLTLPDAASALVLFDVLSFFVVSSRHFHRHSERGPEVSEVAGGDRRDGGQDRTNVNVGFTSASTWVAAPDGTLRDAGEERETRRGGPGERDRERDADGAEDTQSTSVKMSRTFGRSMTGNLA</sequence>
<organism evidence="7 8">
    <name type="scientific">Vitrella brassicaformis (strain CCMP3155)</name>
    <dbReference type="NCBI Taxonomy" id="1169540"/>
    <lineage>
        <taxon>Eukaryota</taxon>
        <taxon>Sar</taxon>
        <taxon>Alveolata</taxon>
        <taxon>Colpodellida</taxon>
        <taxon>Vitrellaceae</taxon>
        <taxon>Vitrella</taxon>
    </lineage>
</organism>
<feature type="compositionally biased region" description="Basic and acidic residues" evidence="4">
    <location>
        <begin position="2992"/>
        <end position="3008"/>
    </location>
</feature>
<evidence type="ECO:0000259" key="6">
    <source>
        <dbReference type="Pfam" id="PF25036"/>
    </source>
</evidence>
<feature type="compositionally biased region" description="Low complexity" evidence="4">
    <location>
        <begin position="2418"/>
        <end position="2436"/>
    </location>
</feature>
<dbReference type="EMBL" id="CDMY01000348">
    <property type="protein sequence ID" value="CEM04248.1"/>
    <property type="molecule type" value="Genomic_DNA"/>
</dbReference>
<feature type="compositionally biased region" description="Basic and acidic residues" evidence="4">
    <location>
        <begin position="3241"/>
        <end position="3250"/>
    </location>
</feature>
<feature type="compositionally biased region" description="Basic and acidic residues" evidence="4">
    <location>
        <begin position="4998"/>
        <end position="5016"/>
    </location>
</feature>
<feature type="region of interest" description="Disordered" evidence="4">
    <location>
        <begin position="4996"/>
        <end position="5088"/>
    </location>
</feature>
<dbReference type="Pfam" id="PF12624">
    <property type="entry name" value="VPS13_N"/>
    <property type="match status" value="1"/>
</dbReference>
<feature type="region of interest" description="Disordered" evidence="4">
    <location>
        <begin position="2538"/>
        <end position="2571"/>
    </location>
</feature>
<feature type="compositionally biased region" description="Polar residues" evidence="4">
    <location>
        <begin position="4741"/>
        <end position="4750"/>
    </location>
</feature>
<feature type="domain" description="Chorein N-terminal" evidence="5">
    <location>
        <begin position="1"/>
        <end position="237"/>
    </location>
</feature>
<feature type="compositionally biased region" description="Basic and acidic residues" evidence="4">
    <location>
        <begin position="3958"/>
        <end position="3967"/>
    </location>
</feature>
<feature type="compositionally biased region" description="Low complexity" evidence="4">
    <location>
        <begin position="3866"/>
        <end position="3882"/>
    </location>
</feature>
<feature type="region of interest" description="Disordered" evidence="4">
    <location>
        <begin position="316"/>
        <end position="379"/>
    </location>
</feature>
<dbReference type="Proteomes" id="UP000041254">
    <property type="component" value="Unassembled WGS sequence"/>
</dbReference>
<evidence type="ECO:0000256" key="4">
    <source>
        <dbReference type="SAM" id="MobiDB-lite"/>
    </source>
</evidence>